<organism evidence="1 2">
    <name type="scientific">Kribbibacterium absianum</name>
    <dbReference type="NCBI Taxonomy" id="3044210"/>
    <lineage>
        <taxon>Bacteria</taxon>
        <taxon>Bacillati</taxon>
        <taxon>Actinomycetota</taxon>
        <taxon>Coriobacteriia</taxon>
        <taxon>Coriobacteriales</taxon>
        <taxon>Kribbibacteriaceae</taxon>
        <taxon>Kribbibacterium</taxon>
    </lineage>
</organism>
<protein>
    <submittedName>
        <fullName evidence="1">DUF1778 domain-containing protein</fullName>
    </submittedName>
</protein>
<accession>A0ABT6ZMP1</accession>
<name>A0ABT6ZMP1_9ACTN</name>
<gene>
    <name evidence="1" type="ORF">QJ043_09555</name>
</gene>
<dbReference type="Gene3D" id="1.20.5.780">
    <property type="entry name" value="Single helix bin"/>
    <property type="match status" value="1"/>
</dbReference>
<dbReference type="Proteomes" id="UP001431693">
    <property type="component" value="Unassembled WGS sequence"/>
</dbReference>
<sequence>MAPAVLEKRTTRRRLDIPLNDEERAQLDLSASLAGMKTTQWAKSRLKRIAAEEIEASRTETLSPVSFDEFLQALDEGPTETGLEFLAMPSVLDKQ</sequence>
<dbReference type="RefSeq" id="WP_283713442.1">
    <property type="nucleotide sequence ID" value="NZ_JASJEW010000004.1"/>
</dbReference>
<dbReference type="EMBL" id="JASJEX010000005">
    <property type="protein sequence ID" value="MDJ1130320.1"/>
    <property type="molecule type" value="Genomic_DNA"/>
</dbReference>
<proteinExistence type="predicted"/>
<evidence type="ECO:0000313" key="2">
    <source>
        <dbReference type="Proteomes" id="UP001431693"/>
    </source>
</evidence>
<dbReference type="InterPro" id="IPR010985">
    <property type="entry name" value="Ribbon_hlx_hlx"/>
</dbReference>
<keyword evidence="2" id="KW-1185">Reference proteome</keyword>
<dbReference type="SUPFAM" id="SSF47598">
    <property type="entry name" value="Ribbon-helix-helix"/>
    <property type="match status" value="1"/>
</dbReference>
<evidence type="ECO:0000313" key="1">
    <source>
        <dbReference type="EMBL" id="MDJ1130320.1"/>
    </source>
</evidence>
<comment type="caution">
    <text evidence="1">The sequence shown here is derived from an EMBL/GenBank/DDBJ whole genome shotgun (WGS) entry which is preliminary data.</text>
</comment>
<reference evidence="1" key="1">
    <citation type="submission" date="2023-05" db="EMBL/GenBank/DDBJ databases">
        <title>[olsenella] sp. nov., isolated from a pig farm feces dump.</title>
        <authorList>
            <person name="Chang Y.-H."/>
        </authorList>
    </citation>
    <scope>NUCLEOTIDE SEQUENCE</scope>
    <source>
        <strain evidence="1">YH-ols2217</strain>
    </source>
</reference>